<dbReference type="Proteomes" id="UP001194468">
    <property type="component" value="Unassembled WGS sequence"/>
</dbReference>
<evidence type="ECO:0000313" key="3">
    <source>
        <dbReference type="Proteomes" id="UP001194468"/>
    </source>
</evidence>
<keyword evidence="3" id="KW-1185">Reference proteome</keyword>
<dbReference type="AlphaFoldDB" id="A0AAD4BT94"/>
<comment type="caution">
    <text evidence="2">The sequence shown here is derived from an EMBL/GenBank/DDBJ whole genome shotgun (WGS) entry which is preliminary data.</text>
</comment>
<reference evidence="2" key="2">
    <citation type="journal article" date="2020" name="Nat. Commun.">
        <title>Large-scale genome sequencing of mycorrhizal fungi provides insights into the early evolution of symbiotic traits.</title>
        <authorList>
            <person name="Miyauchi S."/>
            <person name="Kiss E."/>
            <person name="Kuo A."/>
            <person name="Drula E."/>
            <person name="Kohler A."/>
            <person name="Sanchez-Garcia M."/>
            <person name="Morin E."/>
            <person name="Andreopoulos B."/>
            <person name="Barry K.W."/>
            <person name="Bonito G."/>
            <person name="Buee M."/>
            <person name="Carver A."/>
            <person name="Chen C."/>
            <person name="Cichocki N."/>
            <person name="Clum A."/>
            <person name="Culley D."/>
            <person name="Crous P.W."/>
            <person name="Fauchery L."/>
            <person name="Girlanda M."/>
            <person name="Hayes R.D."/>
            <person name="Keri Z."/>
            <person name="LaButti K."/>
            <person name="Lipzen A."/>
            <person name="Lombard V."/>
            <person name="Magnuson J."/>
            <person name="Maillard F."/>
            <person name="Murat C."/>
            <person name="Nolan M."/>
            <person name="Ohm R.A."/>
            <person name="Pangilinan J."/>
            <person name="Pereira M.F."/>
            <person name="Perotto S."/>
            <person name="Peter M."/>
            <person name="Pfister S."/>
            <person name="Riley R."/>
            <person name="Sitrit Y."/>
            <person name="Stielow J.B."/>
            <person name="Szollosi G."/>
            <person name="Zifcakova L."/>
            <person name="Stursova M."/>
            <person name="Spatafora J.W."/>
            <person name="Tedersoo L."/>
            <person name="Vaario L.M."/>
            <person name="Yamada A."/>
            <person name="Yan M."/>
            <person name="Wang P."/>
            <person name="Xu J."/>
            <person name="Bruns T."/>
            <person name="Baldrian P."/>
            <person name="Vilgalys R."/>
            <person name="Dunand C."/>
            <person name="Henrissat B."/>
            <person name="Grigoriev I.V."/>
            <person name="Hibbett D."/>
            <person name="Nagy L.G."/>
            <person name="Martin F.M."/>
        </authorList>
    </citation>
    <scope>NUCLEOTIDE SEQUENCE</scope>
    <source>
        <strain evidence="2">BED1</strain>
    </source>
</reference>
<accession>A0AAD4BT94</accession>
<feature type="region of interest" description="Disordered" evidence="1">
    <location>
        <begin position="100"/>
        <end position="119"/>
    </location>
</feature>
<organism evidence="2 3">
    <name type="scientific">Boletus edulis BED1</name>
    <dbReference type="NCBI Taxonomy" id="1328754"/>
    <lineage>
        <taxon>Eukaryota</taxon>
        <taxon>Fungi</taxon>
        <taxon>Dikarya</taxon>
        <taxon>Basidiomycota</taxon>
        <taxon>Agaricomycotina</taxon>
        <taxon>Agaricomycetes</taxon>
        <taxon>Agaricomycetidae</taxon>
        <taxon>Boletales</taxon>
        <taxon>Boletineae</taxon>
        <taxon>Boletaceae</taxon>
        <taxon>Boletoideae</taxon>
        <taxon>Boletus</taxon>
    </lineage>
</organism>
<reference evidence="2" key="1">
    <citation type="submission" date="2019-10" db="EMBL/GenBank/DDBJ databases">
        <authorList>
            <consortium name="DOE Joint Genome Institute"/>
            <person name="Kuo A."/>
            <person name="Miyauchi S."/>
            <person name="Kiss E."/>
            <person name="Drula E."/>
            <person name="Kohler A."/>
            <person name="Sanchez-Garcia M."/>
            <person name="Andreopoulos B."/>
            <person name="Barry K.W."/>
            <person name="Bonito G."/>
            <person name="Buee M."/>
            <person name="Carver A."/>
            <person name="Chen C."/>
            <person name="Cichocki N."/>
            <person name="Clum A."/>
            <person name="Culley D."/>
            <person name="Crous P.W."/>
            <person name="Fauchery L."/>
            <person name="Girlanda M."/>
            <person name="Hayes R."/>
            <person name="Keri Z."/>
            <person name="LaButti K."/>
            <person name="Lipzen A."/>
            <person name="Lombard V."/>
            <person name="Magnuson J."/>
            <person name="Maillard F."/>
            <person name="Morin E."/>
            <person name="Murat C."/>
            <person name="Nolan M."/>
            <person name="Ohm R."/>
            <person name="Pangilinan J."/>
            <person name="Pereira M."/>
            <person name="Perotto S."/>
            <person name="Peter M."/>
            <person name="Riley R."/>
            <person name="Sitrit Y."/>
            <person name="Stielow B."/>
            <person name="Szollosi G."/>
            <person name="Zifcakova L."/>
            <person name="Stursova M."/>
            <person name="Spatafora J.W."/>
            <person name="Tedersoo L."/>
            <person name="Vaario L.-M."/>
            <person name="Yamada A."/>
            <person name="Yan M."/>
            <person name="Wang P."/>
            <person name="Xu J."/>
            <person name="Bruns T."/>
            <person name="Baldrian P."/>
            <person name="Vilgalys R."/>
            <person name="Henrissat B."/>
            <person name="Grigoriev I.V."/>
            <person name="Hibbett D."/>
            <person name="Nagy L.G."/>
            <person name="Martin F.M."/>
        </authorList>
    </citation>
    <scope>NUCLEOTIDE SEQUENCE</scope>
    <source>
        <strain evidence="2">BED1</strain>
    </source>
</reference>
<sequence length="274" mass="30506">MSTTTLSHPTVSIPLFPQLVRRLRITNARYNTIAYQCRRAQRPTYHAKQRAYRVGLRIDTSKACAAWLDAPVLVAVSAASTRVAPVSSETAGIPACVATETGTNTDTEDRSYWSPEETSLPNPWPKLAHVVTQKQPATRLSPLQLGLCNIDDVYGCQRNGPFRAPPSVPGAPRWRSKPLPKDGLECETKTGKMTYGSWSPEAASTYDPVWRRVVNTHVAKSVTMPVNVVYADLGITVPRRHLKRQLHDVDVDESAMFFKRRGIASFGNKYFLRV</sequence>
<protein>
    <submittedName>
        <fullName evidence="2">Uncharacterized protein</fullName>
    </submittedName>
</protein>
<evidence type="ECO:0000256" key="1">
    <source>
        <dbReference type="SAM" id="MobiDB-lite"/>
    </source>
</evidence>
<gene>
    <name evidence="2" type="ORF">L210DRAFT_3541903</name>
</gene>
<dbReference type="EMBL" id="WHUW01000014">
    <property type="protein sequence ID" value="KAF8439331.1"/>
    <property type="molecule type" value="Genomic_DNA"/>
</dbReference>
<name>A0AAD4BT94_BOLED</name>
<evidence type="ECO:0000313" key="2">
    <source>
        <dbReference type="EMBL" id="KAF8439331.1"/>
    </source>
</evidence>
<proteinExistence type="predicted"/>